<dbReference type="AlphaFoldDB" id="A0AA86QUT6"/>
<reference evidence="3 4" key="2">
    <citation type="submission" date="2024-07" db="EMBL/GenBank/DDBJ databases">
        <authorList>
            <person name="Akdeniz Z."/>
        </authorList>
    </citation>
    <scope>NUCLEOTIDE SEQUENCE [LARGE SCALE GENOMIC DNA]</scope>
</reference>
<reference evidence="2" key="1">
    <citation type="submission" date="2023-06" db="EMBL/GenBank/DDBJ databases">
        <authorList>
            <person name="Kurt Z."/>
        </authorList>
    </citation>
    <scope>NUCLEOTIDE SEQUENCE</scope>
</reference>
<gene>
    <name evidence="3" type="ORF">HINF_LOCUS38418</name>
    <name evidence="2" type="ORF">HINF_LOCUS47424</name>
</gene>
<evidence type="ECO:0000313" key="3">
    <source>
        <dbReference type="EMBL" id="CAL6040613.1"/>
    </source>
</evidence>
<name>A0AA86QUT6_9EUKA</name>
<keyword evidence="4" id="KW-1185">Reference proteome</keyword>
<dbReference type="EMBL" id="CAXDID020000146">
    <property type="protein sequence ID" value="CAL6040613.1"/>
    <property type="molecule type" value="Genomic_DNA"/>
</dbReference>
<protein>
    <submittedName>
        <fullName evidence="3">Hypothetical_protein</fullName>
    </submittedName>
</protein>
<comment type="caution">
    <text evidence="2">The sequence shown here is derived from an EMBL/GenBank/DDBJ whole genome shotgun (WGS) entry which is preliminary data.</text>
</comment>
<feature type="region of interest" description="Disordered" evidence="1">
    <location>
        <begin position="109"/>
        <end position="129"/>
    </location>
</feature>
<dbReference type="EMBL" id="CATOUU010000924">
    <property type="protein sequence ID" value="CAI9959779.1"/>
    <property type="molecule type" value="Genomic_DNA"/>
</dbReference>
<evidence type="ECO:0000313" key="4">
    <source>
        <dbReference type="Proteomes" id="UP001642409"/>
    </source>
</evidence>
<organism evidence="2">
    <name type="scientific">Hexamita inflata</name>
    <dbReference type="NCBI Taxonomy" id="28002"/>
    <lineage>
        <taxon>Eukaryota</taxon>
        <taxon>Metamonada</taxon>
        <taxon>Diplomonadida</taxon>
        <taxon>Hexamitidae</taxon>
        <taxon>Hexamitinae</taxon>
        <taxon>Hexamita</taxon>
    </lineage>
</organism>
<feature type="region of interest" description="Disordered" evidence="1">
    <location>
        <begin position="64"/>
        <end position="97"/>
    </location>
</feature>
<proteinExistence type="predicted"/>
<evidence type="ECO:0000256" key="1">
    <source>
        <dbReference type="SAM" id="MobiDB-lite"/>
    </source>
</evidence>
<sequence length="255" mass="29264">MQNINLQLTKSYNSLAMSSPDKSVRYVQVRMEKFANDSLIKSQLNNDNADQNLSELYSQTRILTQPQQQPTRHGIFRPKSPLRQSSSKQQHSKSQDPVFKYSIVSEGAYQQKSPSQSPVRPPRPQTHFQPRKVLELNQELISVNSMNRIPPNYHPEQVPTAIPLPSHIWMSQTRNQERKEQAMRSQVAVIGPVIIVKPQSLYIPPKPQKNLKTKPNIKINEQFKLLSKEAKMENGANGQNSPRDDFNIEDLEISF</sequence>
<feature type="region of interest" description="Disordered" evidence="1">
    <location>
        <begin position="231"/>
        <end position="255"/>
    </location>
</feature>
<accession>A0AA86QUT6</accession>
<dbReference type="Proteomes" id="UP001642409">
    <property type="component" value="Unassembled WGS sequence"/>
</dbReference>
<evidence type="ECO:0000313" key="2">
    <source>
        <dbReference type="EMBL" id="CAI9959779.1"/>
    </source>
</evidence>